<gene>
    <name evidence="2" type="ORF">PXEA_LOCUS12347</name>
</gene>
<feature type="region of interest" description="Disordered" evidence="1">
    <location>
        <begin position="1"/>
        <end position="45"/>
    </location>
</feature>
<organism evidence="2 3">
    <name type="scientific">Protopolystoma xenopodis</name>
    <dbReference type="NCBI Taxonomy" id="117903"/>
    <lineage>
        <taxon>Eukaryota</taxon>
        <taxon>Metazoa</taxon>
        <taxon>Spiralia</taxon>
        <taxon>Lophotrochozoa</taxon>
        <taxon>Platyhelminthes</taxon>
        <taxon>Monogenea</taxon>
        <taxon>Polyopisthocotylea</taxon>
        <taxon>Polystomatidea</taxon>
        <taxon>Polystomatidae</taxon>
        <taxon>Protopolystoma</taxon>
    </lineage>
</organism>
<protein>
    <submittedName>
        <fullName evidence="2">Uncharacterized protein</fullName>
    </submittedName>
</protein>
<reference evidence="2" key="1">
    <citation type="submission" date="2018-11" db="EMBL/GenBank/DDBJ databases">
        <authorList>
            <consortium name="Pathogen Informatics"/>
        </authorList>
    </citation>
    <scope>NUCLEOTIDE SEQUENCE</scope>
</reference>
<name>A0A3S5CGC7_9PLAT</name>
<proteinExistence type="predicted"/>
<comment type="caution">
    <text evidence="2">The sequence shown here is derived from an EMBL/GenBank/DDBJ whole genome shotgun (WGS) entry which is preliminary data.</text>
</comment>
<dbReference type="Proteomes" id="UP000784294">
    <property type="component" value="Unassembled WGS sequence"/>
</dbReference>
<sequence length="45" mass="4711">MLDKSSKSKLLTAAKFGESGRQTASNGSFRCSMLSQTGSSAPNSR</sequence>
<evidence type="ECO:0000313" key="3">
    <source>
        <dbReference type="Proteomes" id="UP000784294"/>
    </source>
</evidence>
<evidence type="ECO:0000313" key="2">
    <source>
        <dbReference type="EMBL" id="VEL18907.1"/>
    </source>
</evidence>
<dbReference type="EMBL" id="CAAALY010039263">
    <property type="protein sequence ID" value="VEL18907.1"/>
    <property type="molecule type" value="Genomic_DNA"/>
</dbReference>
<evidence type="ECO:0000256" key="1">
    <source>
        <dbReference type="SAM" id="MobiDB-lite"/>
    </source>
</evidence>
<accession>A0A3S5CGC7</accession>
<dbReference type="AlphaFoldDB" id="A0A3S5CGC7"/>
<keyword evidence="3" id="KW-1185">Reference proteome</keyword>
<feature type="compositionally biased region" description="Polar residues" evidence="1">
    <location>
        <begin position="20"/>
        <end position="45"/>
    </location>
</feature>